<dbReference type="Proteomes" id="UP000006315">
    <property type="component" value="Unassembled WGS sequence"/>
</dbReference>
<protein>
    <recommendedName>
        <fullName evidence="1">Cysteine-rich VLP domain-containing protein</fullName>
    </recommendedName>
</protein>
<name>K6D4F8_SCHAZ</name>
<dbReference type="STRING" id="1131731.BAZO_09526"/>
<proteinExistence type="predicted"/>
<dbReference type="InterPro" id="IPR025973">
    <property type="entry name" value="Cys_rich_VLP_dom"/>
</dbReference>
<feature type="domain" description="Cysteine-rich VLP" evidence="1">
    <location>
        <begin position="10"/>
        <end position="58"/>
    </location>
</feature>
<organism evidence="2 3">
    <name type="scientific">Schinkia azotoformans LMG 9581</name>
    <dbReference type="NCBI Taxonomy" id="1131731"/>
    <lineage>
        <taxon>Bacteria</taxon>
        <taxon>Bacillati</taxon>
        <taxon>Bacillota</taxon>
        <taxon>Bacilli</taxon>
        <taxon>Bacillales</taxon>
        <taxon>Bacillaceae</taxon>
        <taxon>Calidifontibacillus/Schinkia group</taxon>
        <taxon>Schinkia</taxon>
    </lineage>
</organism>
<gene>
    <name evidence="2" type="ORF">BAZO_09526</name>
</gene>
<evidence type="ECO:0000313" key="2">
    <source>
        <dbReference type="EMBL" id="EKN67392.1"/>
    </source>
</evidence>
<keyword evidence="3" id="KW-1185">Reference proteome</keyword>
<sequence>MALLDKQTLNKVKTLCKTTCCNYIDGGCILTDSPCDYFTKAGGSISCDWFEQCVLPNDSDLKKAYEEQHGISYTETEIGKYSRICKACSNHFKTDSKNTLTCSDECRKALRKKTNNAYYLRQS</sequence>
<comment type="caution">
    <text evidence="2">The sequence shown here is derived from an EMBL/GenBank/DDBJ whole genome shotgun (WGS) entry which is preliminary data.</text>
</comment>
<dbReference type="AlphaFoldDB" id="K6D4F8"/>
<reference evidence="2 3" key="1">
    <citation type="journal article" date="2012" name="Front. Microbiol.">
        <title>Redundancy and modularity in membrane-associated dissimilatory nitrate reduction in Bacillus.</title>
        <authorList>
            <person name="Heylen K."/>
            <person name="Keltjens J."/>
        </authorList>
    </citation>
    <scope>NUCLEOTIDE SEQUENCE [LARGE SCALE GENOMIC DNA]</scope>
    <source>
        <strain evidence="2 3">LMG 9581</strain>
    </source>
</reference>
<evidence type="ECO:0000313" key="3">
    <source>
        <dbReference type="Proteomes" id="UP000006315"/>
    </source>
</evidence>
<dbReference type="RefSeq" id="WP_003331196.1">
    <property type="nucleotide sequence ID" value="NZ_AJLR01000048.1"/>
</dbReference>
<dbReference type="EMBL" id="AJLR01000048">
    <property type="protein sequence ID" value="EKN67392.1"/>
    <property type="molecule type" value="Genomic_DNA"/>
</dbReference>
<accession>K6D4F8</accession>
<dbReference type="Pfam" id="PF14194">
    <property type="entry name" value="Cys_rich_VLP"/>
    <property type="match status" value="1"/>
</dbReference>
<evidence type="ECO:0000259" key="1">
    <source>
        <dbReference type="Pfam" id="PF14194"/>
    </source>
</evidence>